<evidence type="ECO:0000313" key="1">
    <source>
        <dbReference type="EMBL" id="OQR83030.1"/>
    </source>
</evidence>
<dbReference type="OrthoDB" id="10438729at2759"/>
<evidence type="ECO:0000313" key="2">
    <source>
        <dbReference type="Proteomes" id="UP000243579"/>
    </source>
</evidence>
<dbReference type="EMBL" id="JNBR01002405">
    <property type="protein sequence ID" value="OQR83030.1"/>
    <property type="molecule type" value="Genomic_DNA"/>
</dbReference>
<proteinExistence type="predicted"/>
<dbReference type="Proteomes" id="UP000243579">
    <property type="component" value="Unassembled WGS sequence"/>
</dbReference>
<comment type="caution">
    <text evidence="1">The sequence shown here is derived from an EMBL/GenBank/DDBJ whole genome shotgun (WGS) entry which is preliminary data.</text>
</comment>
<reference evidence="1 2" key="1">
    <citation type="journal article" date="2014" name="Genome Biol. Evol.">
        <title>The secreted proteins of Achlya hypogyna and Thraustotheca clavata identify the ancestral oomycete secretome and reveal gene acquisitions by horizontal gene transfer.</title>
        <authorList>
            <person name="Misner I."/>
            <person name="Blouin N."/>
            <person name="Leonard G."/>
            <person name="Richards T.A."/>
            <person name="Lane C.E."/>
        </authorList>
    </citation>
    <scope>NUCLEOTIDE SEQUENCE [LARGE SCALE GENOMIC DNA]</scope>
    <source>
        <strain evidence="1 2">ATCC 48635</strain>
    </source>
</reference>
<accession>A0A1V9YBD3</accession>
<protein>
    <submittedName>
        <fullName evidence="1">Uncharacterized protein</fullName>
    </submittedName>
</protein>
<name>A0A1V9YBD3_ACHHY</name>
<dbReference type="AlphaFoldDB" id="A0A1V9YBD3"/>
<organism evidence="1 2">
    <name type="scientific">Achlya hypogyna</name>
    <name type="common">Oomycete</name>
    <name type="synonym">Protoachlya hypogyna</name>
    <dbReference type="NCBI Taxonomy" id="1202772"/>
    <lineage>
        <taxon>Eukaryota</taxon>
        <taxon>Sar</taxon>
        <taxon>Stramenopiles</taxon>
        <taxon>Oomycota</taxon>
        <taxon>Saprolegniomycetes</taxon>
        <taxon>Saprolegniales</taxon>
        <taxon>Achlyaceae</taxon>
        <taxon>Achlya</taxon>
    </lineage>
</organism>
<sequence length="221" mass="24802">MEDTEVREAVVALVAAVEASECDYAVVAALVAGLVEFTDAMLEPMNRPVEADVVSGLVAVVALASTDGMLYSSYELLKSARLANPQSFSAEVNEMRRLAQSASARCSPIHRQLSALLDPPPSLVTPASLEVLDEDELEERWDDKGRPDYLRRNLLGHRYAPRDDCLRFMRRPTGWSDSDIYAHVRQHRQGKAIDDERRRIARLNKRTHAEGHWLHRAVDVD</sequence>
<keyword evidence="2" id="KW-1185">Reference proteome</keyword>
<gene>
    <name evidence="1" type="ORF">ACHHYP_15195</name>
</gene>